<keyword evidence="3" id="KW-1185">Reference proteome</keyword>
<reference evidence="2 3" key="1">
    <citation type="submission" date="2022-04" db="EMBL/GenBank/DDBJ databases">
        <title>Identification of a novel bacterium isolated from mangrove sediments.</title>
        <authorList>
            <person name="Pan X."/>
        </authorList>
    </citation>
    <scope>NUCLEOTIDE SEQUENCE [LARGE SCALE GENOMIC DNA]</scope>
    <source>
        <strain evidence="2 3">B2638</strain>
    </source>
</reference>
<dbReference type="SUPFAM" id="SSF103515">
    <property type="entry name" value="Autotransporter"/>
    <property type="match status" value="1"/>
</dbReference>
<evidence type="ECO:0000259" key="1">
    <source>
        <dbReference type="PROSITE" id="PS51208"/>
    </source>
</evidence>
<evidence type="ECO:0000313" key="3">
    <source>
        <dbReference type="Proteomes" id="UP001202281"/>
    </source>
</evidence>
<proteinExistence type="predicted"/>
<dbReference type="EMBL" id="JALHLG010000059">
    <property type="protein sequence ID" value="MCJ2189047.1"/>
    <property type="molecule type" value="Genomic_DNA"/>
</dbReference>
<comment type="caution">
    <text evidence="2">The sequence shown here is derived from an EMBL/GenBank/DDBJ whole genome shotgun (WGS) entry which is preliminary data.</text>
</comment>
<dbReference type="InterPro" id="IPR036709">
    <property type="entry name" value="Autotransporte_beta_dom_sf"/>
</dbReference>
<accession>A0ABT0BVI3</accession>
<gene>
    <name evidence="2" type="ORF">MTR66_19785</name>
</gene>
<dbReference type="Gene3D" id="2.160.20.160">
    <property type="match status" value="1"/>
</dbReference>
<evidence type="ECO:0000313" key="2">
    <source>
        <dbReference type="EMBL" id="MCJ2189047.1"/>
    </source>
</evidence>
<organism evidence="2 3">
    <name type="scientific">Novosphingobium beihaiensis</name>
    <dbReference type="NCBI Taxonomy" id="2930389"/>
    <lineage>
        <taxon>Bacteria</taxon>
        <taxon>Pseudomonadati</taxon>
        <taxon>Pseudomonadota</taxon>
        <taxon>Alphaproteobacteria</taxon>
        <taxon>Sphingomonadales</taxon>
        <taxon>Sphingomonadaceae</taxon>
        <taxon>Novosphingobium</taxon>
    </lineage>
</organism>
<sequence>MIPETQIGGEPTILVSGTVDGAGNTGIAATTGPAAYYYFDPNVGITVAQGGIVTGSTAITAGLMSGTNSGYALVELDNSGTITGTAGVALATGDNGAFYSIINRTGGTIGGISGAVGTIQNHGTIDGGSGSAIAGGTYSTLVYTSSLTNSGSVVSSGSGATVSDYSGAITNSGTISNSGTGSAITGDYGPITNNAGGLITASAGDTISLTGFLSIDNAGTLQNTGSGRAIVVGSGGITNRAGGTISASGTVIEGTAGVSLTNYGSIVGNIVAGSVLGNSNSSIDSTAGTINGNVTLGAGNDTLFATYSDAGGLITGIAGQIDGGAGMDTIQAKFAADATLSKAIALPTNFEAFGIQMDSGVTVTLSDGFSAPGTLQFTDGTLVNSAQLSGSGTVVRSSSSTAFRNEGNVTGSAVPDRYTVDISGGTFTNSGTITSQGDAVSTFVYHFTNSGTITAAETAVNAHYPGDFNNSGTIRSTGGIGLGLSGSVYSLDYAAINSGTIEGAQAGVSLSTSLINTGSITSDNTGVALGWYGLLYNKAGGVVSGGTMAIGGSLPWLYDSTVINEGTINGDVSIASNSPYYPGYNTYYALAGGVLNGSLTLGLGDTLVTDIQNSGTGQFAGINGTVTASLSNLRYMVSQDATATAGSIAGFSNIGYDLYNGATLTLSGSDVQTGTMTFAGYGNAVLDVDFNVVAQSALQRVSLLTPLATSSSGDDVSITSKGAITLSRVAPYTYYGAAVSLSSTDTFTNEGTITVTDTSGQTGYPLSAISGGTVVNSGTITATGGNGVNYAQSLTNSGTITASGVAAIDIQGTIANSGTLTSTGDAAIATSSYYPSIIVDNQAGGTISGNGTAIRLSGGTVINAGTIQGTVDLGYSRSYSTGLYEAAGGTLTGDLLFGSGNDVLVETGSGYGVTGSIDGGDGFDVVGHRLTQSGTVSLGTAELPLNFEGEFTAASGADTVVTIMADAPLIANIYVAGDGQIINRAATSGSVRNTSNAGIYVPDLSTVRLASFTNEAEIGSGIALIVDSLANSGAVGSANLYGSAILQTAVGSLSFDNSGEITAANSDYWARTVDITGNDLATAAINNSGTISGFGLNARLYFSDQASPAKGSLTNSGTISGDYGVAVTSLATSENAPPPLSFDFTNSGTIESTAASGSALSSVAQGVATVSVTNSGTIRASGDGSVEYFPSSSPCSYDFWSCYELLPYTTPTIAVSSSIDSQFPGSSVATTITNEAAGVIETTGAISTAIRTYGPLTLVNAGTITGAGGYTVDASDISAGIFGTTRFAGAIQTFGTGEDSITNSGTINGSIELDAGNDSIVNTGTINGDVFLGAGDDRFVELLSATLTGTVDGGDGSDTLVIDLTGSGTLNAAYYNAFTNFETFGLTGTGSIAVNGVLPVQTLMLEAGSTFELKAGSTLQTLGSTVLTGTDGSEHVINRGTIIGDLALGGGDDVFEAYAGSSVAGTINAGAGTDRLAFHLDESAGHTPIDLQPYTGFEQFALESGIGTLSGQASFDTIWVNGGRLIGLAGSTISAPGGVTVASGATFGSAGTVNGNIVVDGTLSPGASPATMTVNGNVVLATGSTTLFEMTPTVSDALVINGSLTIASGTTLNIVGERPLTPGVTYHLITTTDGITGSFSTIDKVSTVQGFVIQTADRLDLLGTLQLHAGASSPVTATTAYLNSLLIDGVASDQLVNALPKLTGVDGYVNVAAMATLHPEAYATASQIGIDNGLTISSALRSTQRASEGRRPGFFALGQGLGSWQDLRGNAAAGTASARQNSGGFLGGVGYQTGKLAVSVVLGRIYAHQALPTLGASTKANGTFVGATASFARGALDLGGSVTWDDSSATTHRALFDNSTVTGHYSVRTLAFDAHGGYAFSLSKGGWRIGPELGLTHIRVKRGESIETGDSLFALDVASREQDATFLSADVRFDMAPSAQMRPWLTAGWRHRLDGDVALATAGLPGVAEQFTVAGAQRDRDYAQIGGGFDWAVTPGVTLFARGSSAFTSSNGATNITGGIRLGL</sequence>
<feature type="domain" description="Autotransporter" evidence="1">
    <location>
        <begin position="1747"/>
        <end position="2024"/>
    </location>
</feature>
<protein>
    <recommendedName>
        <fullName evidence="1">Autotransporter domain-containing protein</fullName>
    </recommendedName>
</protein>
<dbReference type="InterPro" id="IPR005546">
    <property type="entry name" value="Autotransporte_beta"/>
</dbReference>
<dbReference type="PROSITE" id="PS51208">
    <property type="entry name" value="AUTOTRANSPORTER"/>
    <property type="match status" value="1"/>
</dbReference>
<dbReference type="RefSeq" id="WP_243924216.1">
    <property type="nucleotide sequence ID" value="NZ_JALHLG010000059.1"/>
</dbReference>
<dbReference type="Proteomes" id="UP001202281">
    <property type="component" value="Unassembled WGS sequence"/>
</dbReference>
<dbReference type="SMART" id="SM00869">
    <property type="entry name" value="Autotransporter"/>
    <property type="match status" value="1"/>
</dbReference>
<name>A0ABT0BVI3_9SPHN</name>
<dbReference type="Gene3D" id="2.40.128.130">
    <property type="entry name" value="Autotransporter beta-domain"/>
    <property type="match status" value="1"/>
</dbReference>